<evidence type="ECO:0000256" key="4">
    <source>
        <dbReference type="ARBA" id="ARBA00022801"/>
    </source>
</evidence>
<dbReference type="OrthoDB" id="10261055at2759"/>
<evidence type="ECO:0000313" key="10">
    <source>
        <dbReference type="EMBL" id="VDK77968.1"/>
    </source>
</evidence>
<keyword evidence="8" id="KW-0812">Transmembrane</keyword>
<dbReference type="InterPro" id="IPR015341">
    <property type="entry name" value="Glyco_hydro_38_cen"/>
</dbReference>
<dbReference type="Gene3D" id="3.20.110.10">
    <property type="entry name" value="Glycoside hydrolase 38, N terminal domain"/>
    <property type="match status" value="2"/>
</dbReference>
<dbReference type="AlphaFoldDB" id="A0A182EBU4"/>
<dbReference type="STRING" id="42157.A0A182EBU4"/>
<evidence type="ECO:0000256" key="2">
    <source>
        <dbReference type="ARBA" id="ARBA00009792"/>
    </source>
</evidence>
<evidence type="ECO:0000256" key="6">
    <source>
        <dbReference type="ARBA" id="ARBA00023157"/>
    </source>
</evidence>
<keyword evidence="8" id="KW-0472">Membrane</keyword>
<comment type="similarity">
    <text evidence="2">Belongs to the glycosyl hydrolase 38 family.</text>
</comment>
<dbReference type="InterPro" id="IPR050843">
    <property type="entry name" value="Glycosyl_Hydrlase_38"/>
</dbReference>
<dbReference type="InterPro" id="IPR011013">
    <property type="entry name" value="Gal_mutarotase_sf_dom"/>
</dbReference>
<dbReference type="InterPro" id="IPR011682">
    <property type="entry name" value="Glyco_hydro_38_C"/>
</dbReference>
<dbReference type="Pfam" id="PF09261">
    <property type="entry name" value="Alpha-mann_mid"/>
    <property type="match status" value="1"/>
</dbReference>
<keyword evidence="11" id="KW-1185">Reference proteome</keyword>
<comment type="cofactor">
    <cofactor evidence="1">
        <name>Zn(2+)</name>
        <dbReference type="ChEBI" id="CHEBI:29105"/>
    </cofactor>
</comment>
<evidence type="ECO:0000259" key="9">
    <source>
        <dbReference type="SMART" id="SM00872"/>
    </source>
</evidence>
<reference evidence="12" key="1">
    <citation type="submission" date="2016-06" db="UniProtKB">
        <authorList>
            <consortium name="WormBaseParasite"/>
        </authorList>
    </citation>
    <scope>IDENTIFICATION</scope>
</reference>
<dbReference type="InterPro" id="IPR028995">
    <property type="entry name" value="Glyco_hydro_57/38_cen_sf"/>
</dbReference>
<dbReference type="GO" id="GO:0004559">
    <property type="term" value="F:alpha-mannosidase activity"/>
    <property type="evidence" value="ECO:0007669"/>
    <property type="project" value="InterPro"/>
</dbReference>
<dbReference type="WBParaSite" id="nOo.2.0.1.t05532-RA">
    <property type="protein sequence ID" value="nOo.2.0.1.t05532-RA"/>
    <property type="gene ID" value="nOo.2.0.1.g05532"/>
</dbReference>
<dbReference type="GO" id="GO:0030246">
    <property type="term" value="F:carbohydrate binding"/>
    <property type="evidence" value="ECO:0007669"/>
    <property type="project" value="InterPro"/>
</dbReference>
<keyword evidence="7" id="KW-0326">Glycosidase</keyword>
<protein>
    <submittedName>
        <fullName evidence="12">Alpha-mannosidase</fullName>
    </submittedName>
</protein>
<dbReference type="InterPro" id="IPR000602">
    <property type="entry name" value="Glyco_hydro_38_N"/>
</dbReference>
<dbReference type="GO" id="GO:0046872">
    <property type="term" value="F:metal ion binding"/>
    <property type="evidence" value="ECO:0007669"/>
    <property type="project" value="UniProtKB-KW"/>
</dbReference>
<dbReference type="SUPFAM" id="SSF74650">
    <property type="entry name" value="Galactose mutarotase-like"/>
    <property type="match status" value="1"/>
</dbReference>
<name>A0A182EBU4_ONCOC</name>
<sequence length="1027" mass="118040">MVEKKEVLRKIAREIGGSMRSECEQLGVIYAIKVIKRLGDRINDMLEINFRHSLTDFSVKMLKLRMALLMTVFGTAIIFLIGEFASHHLPLMRNMEMNESETQQKSLNMRNICTTSERLSSATITVRKIMNNIVNSLRKHPKLKFIWSEMSFLERWWSEANTTYRKYFKSLAEEGRLEISGGNWVMNDEATPYFWEAVENIIVGHQYVKETLNVIPTTSWSVDPFGHGLMMPYLMMLAGVDQMVIGRINTDIKNALKQHHHLHFRWAQTWDSVKIIICFLVILEEAKECRNVRHYFSEQSGQTSDCANDQVRINIFDLLLVFRELFMLAVLQQLRWAPFVNVLPNLYYTVSSACGTDESICCQFDISKTSRSYCSERARVDNGQQIALYGERMAHQYRTLQTFYNSDTVLVAAGDDFLYSHSDDLEIVHRTYSALFKYINRNYARFNMKVQFGTVANYFNTLKRSTKRGASVLDGDFFPYMDNAFSSAPFWTGFYNHRAYFKRFERIIQRELRLADLLSVTTREYPNNDLETARRNLALSIHHDAITGTSKRHVMDDYLLRLRSALYTILREQERLLNISDNTFTTMLVNVSVKTKGMYLPRRTLLFTDDIESYKIQIVNQKAFSTMELIKLNISSSFVTVTHDGELLTTQIVPLLNQVDLFEFLYNDGSMETNFDFYFNQVADSGGAYTMVAELPFQNIRNGNQLPAVVVQGPIYSSIWQQLSPQLAYRITVINSTDDSARSFQIDVFTNVSLMPGHTFFMNLNTSIRSGASFYTDVNGLHLIERKHDKRMKFEANIYPMITETMIEDDKLRCTILGAQSTGVTSKQGVLTLMIDREMHNDDGKGLGYYEASESHPSHLKYRIIFEAKVSQRKNFNRGEKMVYEKKESENDSLPINTSTLYHSQLVQQNLEELLYPAALFSSSNTNSTDIMSLLAGLPCLPDNIQLITARYIARKTVLISMRQLPYDCSVMAYCKGNDDLDLIRQFFSSLNGSVYLSNLSGTKRGNTNRAAAFSCASHYGESACNL</sequence>
<dbReference type="PANTHER" id="PTHR11607">
    <property type="entry name" value="ALPHA-MANNOSIDASE"/>
    <property type="match status" value="1"/>
</dbReference>
<evidence type="ECO:0000256" key="7">
    <source>
        <dbReference type="ARBA" id="ARBA00023295"/>
    </source>
</evidence>
<dbReference type="SUPFAM" id="SSF88713">
    <property type="entry name" value="Glycoside hydrolase/deacetylase"/>
    <property type="match status" value="2"/>
</dbReference>
<organism evidence="12">
    <name type="scientific">Onchocerca ochengi</name>
    <name type="common">Filarial nematode worm</name>
    <dbReference type="NCBI Taxonomy" id="42157"/>
    <lineage>
        <taxon>Eukaryota</taxon>
        <taxon>Metazoa</taxon>
        <taxon>Ecdysozoa</taxon>
        <taxon>Nematoda</taxon>
        <taxon>Chromadorea</taxon>
        <taxon>Rhabditida</taxon>
        <taxon>Spirurina</taxon>
        <taxon>Spiruromorpha</taxon>
        <taxon>Filarioidea</taxon>
        <taxon>Onchocercidae</taxon>
        <taxon>Onchocerca</taxon>
    </lineage>
</organism>
<keyword evidence="4" id="KW-0378">Hydrolase</keyword>
<evidence type="ECO:0000313" key="11">
    <source>
        <dbReference type="Proteomes" id="UP000271087"/>
    </source>
</evidence>
<evidence type="ECO:0000313" key="12">
    <source>
        <dbReference type="WBParaSite" id="nOo.2.0.1.t05532-RA"/>
    </source>
</evidence>
<keyword evidence="5" id="KW-0862">Zinc</keyword>
<dbReference type="InterPro" id="IPR027291">
    <property type="entry name" value="Glyco_hydro_38_N_sf"/>
</dbReference>
<dbReference type="SMART" id="SM00872">
    <property type="entry name" value="Alpha-mann_mid"/>
    <property type="match status" value="1"/>
</dbReference>
<dbReference type="SUPFAM" id="SSF88688">
    <property type="entry name" value="Families 57/38 glycoside transferase middle domain"/>
    <property type="match status" value="1"/>
</dbReference>
<accession>A0A182EBU4</accession>
<dbReference type="InterPro" id="IPR011330">
    <property type="entry name" value="Glyco_hydro/deAcase_b/a-brl"/>
</dbReference>
<gene>
    <name evidence="10" type="ORF">NOO_LOCUS5532</name>
</gene>
<evidence type="ECO:0000256" key="5">
    <source>
        <dbReference type="ARBA" id="ARBA00022833"/>
    </source>
</evidence>
<dbReference type="GO" id="GO:0000139">
    <property type="term" value="C:Golgi membrane"/>
    <property type="evidence" value="ECO:0007669"/>
    <property type="project" value="TreeGrafter"/>
</dbReference>
<feature type="domain" description="Glycoside hydrolase family 38 central" evidence="9">
    <location>
        <begin position="489"/>
        <end position="562"/>
    </location>
</feature>
<dbReference type="Pfam" id="PF01074">
    <property type="entry name" value="Glyco_hydro_38N"/>
    <property type="match status" value="1"/>
</dbReference>
<dbReference type="GO" id="GO:0006491">
    <property type="term" value="P:N-glycan processing"/>
    <property type="evidence" value="ECO:0007669"/>
    <property type="project" value="TreeGrafter"/>
</dbReference>
<evidence type="ECO:0000256" key="3">
    <source>
        <dbReference type="ARBA" id="ARBA00022723"/>
    </source>
</evidence>
<keyword evidence="6" id="KW-1015">Disulfide bond</keyword>
<reference evidence="10 11" key="2">
    <citation type="submission" date="2018-08" db="EMBL/GenBank/DDBJ databases">
        <authorList>
            <person name="Laetsch R D."/>
            <person name="Stevens L."/>
            <person name="Kumar S."/>
            <person name="Blaxter L. M."/>
        </authorList>
    </citation>
    <scope>NUCLEOTIDE SEQUENCE [LARGE SCALE GENOMIC DNA]</scope>
</reference>
<feature type="transmembrane region" description="Helical" evidence="8">
    <location>
        <begin position="66"/>
        <end position="85"/>
    </location>
</feature>
<evidence type="ECO:0000256" key="8">
    <source>
        <dbReference type="SAM" id="Phobius"/>
    </source>
</evidence>
<dbReference type="PANTHER" id="PTHR11607:SF3">
    <property type="entry name" value="LYSOSOMAL ALPHA-MANNOSIDASE"/>
    <property type="match status" value="1"/>
</dbReference>
<dbReference type="GO" id="GO:0006013">
    <property type="term" value="P:mannose metabolic process"/>
    <property type="evidence" value="ECO:0007669"/>
    <property type="project" value="InterPro"/>
</dbReference>
<dbReference type="Gene3D" id="2.70.98.30">
    <property type="entry name" value="Golgi alpha-mannosidase II, domain 4"/>
    <property type="match status" value="1"/>
</dbReference>
<dbReference type="Pfam" id="PF07748">
    <property type="entry name" value="Glyco_hydro_38C"/>
    <property type="match status" value="1"/>
</dbReference>
<dbReference type="EMBL" id="UYRW01001493">
    <property type="protein sequence ID" value="VDK77968.1"/>
    <property type="molecule type" value="Genomic_DNA"/>
</dbReference>
<keyword evidence="3" id="KW-0479">Metal-binding</keyword>
<dbReference type="Gene3D" id="1.20.1270.50">
    <property type="entry name" value="Glycoside hydrolase family 38, central domain"/>
    <property type="match status" value="1"/>
</dbReference>
<proteinExistence type="inferred from homology"/>
<keyword evidence="8" id="KW-1133">Transmembrane helix</keyword>
<evidence type="ECO:0000256" key="1">
    <source>
        <dbReference type="ARBA" id="ARBA00001947"/>
    </source>
</evidence>
<dbReference type="InterPro" id="IPR037094">
    <property type="entry name" value="Glyco_hydro_38_cen_sf"/>
</dbReference>
<dbReference type="Proteomes" id="UP000271087">
    <property type="component" value="Unassembled WGS sequence"/>
</dbReference>